<gene>
    <name evidence="13" type="ORF">ABIA69_002367</name>
</gene>
<organism evidence="13 14">
    <name type="scientific">Lysinibacillus parviboronicapiens</name>
    <dbReference type="NCBI Taxonomy" id="436516"/>
    <lineage>
        <taxon>Bacteria</taxon>
        <taxon>Bacillati</taxon>
        <taxon>Bacillota</taxon>
        <taxon>Bacilli</taxon>
        <taxon>Bacillales</taxon>
        <taxon>Bacillaceae</taxon>
        <taxon>Lysinibacillus</taxon>
    </lineage>
</organism>
<keyword evidence="4" id="KW-0808">Transferase</keyword>
<dbReference type="InterPro" id="IPR010559">
    <property type="entry name" value="Sig_transdc_His_kin_internal"/>
</dbReference>
<keyword evidence="6 13" id="KW-0418">Kinase</keyword>
<dbReference type="InterPro" id="IPR036890">
    <property type="entry name" value="HATPase_C_sf"/>
</dbReference>
<feature type="transmembrane region" description="Helical" evidence="10">
    <location>
        <begin position="366"/>
        <end position="387"/>
    </location>
</feature>
<keyword evidence="5" id="KW-0547">Nucleotide-binding</keyword>
<dbReference type="EMBL" id="JBEPSB010000009">
    <property type="protein sequence ID" value="MET4561222.1"/>
    <property type="molecule type" value="Genomic_DNA"/>
</dbReference>
<dbReference type="SUPFAM" id="SSF55874">
    <property type="entry name" value="ATPase domain of HSP90 chaperone/DNA topoisomerase II/histidine kinase"/>
    <property type="match status" value="2"/>
</dbReference>
<evidence type="ECO:0000256" key="10">
    <source>
        <dbReference type="SAM" id="Phobius"/>
    </source>
</evidence>
<dbReference type="PANTHER" id="PTHR43547">
    <property type="entry name" value="TWO-COMPONENT HISTIDINE KINASE"/>
    <property type="match status" value="1"/>
</dbReference>
<evidence type="ECO:0000256" key="9">
    <source>
        <dbReference type="PROSITE-ProRule" id="PRU00169"/>
    </source>
</evidence>
<feature type="transmembrane region" description="Helical" evidence="10">
    <location>
        <begin position="336"/>
        <end position="354"/>
    </location>
</feature>
<dbReference type="GO" id="GO:0016301">
    <property type="term" value="F:kinase activity"/>
    <property type="evidence" value="ECO:0007669"/>
    <property type="project" value="UniProtKB-KW"/>
</dbReference>
<feature type="transmembrane region" description="Helical" evidence="10">
    <location>
        <begin position="312"/>
        <end position="330"/>
    </location>
</feature>
<evidence type="ECO:0000256" key="5">
    <source>
        <dbReference type="ARBA" id="ARBA00022741"/>
    </source>
</evidence>
<dbReference type="SUPFAM" id="SSF49785">
    <property type="entry name" value="Galactose-binding domain-like"/>
    <property type="match status" value="1"/>
</dbReference>
<evidence type="ECO:0000256" key="4">
    <source>
        <dbReference type="ARBA" id="ARBA00022679"/>
    </source>
</evidence>
<comment type="caution">
    <text evidence="13">The sequence shown here is derived from an EMBL/GenBank/DDBJ whole genome shotgun (WGS) entry which is preliminary data.</text>
</comment>
<evidence type="ECO:0000256" key="7">
    <source>
        <dbReference type="ARBA" id="ARBA00022840"/>
    </source>
</evidence>
<dbReference type="PRINTS" id="PR00344">
    <property type="entry name" value="BCTRLSENSOR"/>
</dbReference>
<dbReference type="InterPro" id="IPR008979">
    <property type="entry name" value="Galactose-bd-like_sf"/>
</dbReference>
<dbReference type="PANTHER" id="PTHR43547:SF2">
    <property type="entry name" value="HYBRID SIGNAL TRANSDUCTION HISTIDINE KINASE C"/>
    <property type="match status" value="1"/>
</dbReference>
<sequence length="1015" mass="115633">MLALKETTKRHLLIIVLIFIVLSTLRILWLAYFLPSNDQPSAKDGIFDMQNQMWSDDNVFYLNGEWLYYPGLLLATTNSNHSMATFPLEKSVLSIPQRDSKAKTQQFGTYRLKILLDDNDSSDNQYAIRIPAIPTASELYVNGKLVGKSGTVATDANIHKGQAAPYTVYFTEKESEIDILLQVSNFDTPANTVINKRISFTSASAMTHYQTITELSLATISVIIIMYALFSILVYLFIYRKKIVLLFTVGFLLPLTDELITYDRSFLDWLHLDYVWSLKLSNIIYLGASFFFVQFMRVLLVKYQHAKCFRWFSTLYALGTLLIVLLPIQWLYAVNILFFILYIVSFLYVVVLALREYVANQKTSAFLAFTALATTNGIIWGLIKTTYVLDIPFYPFDYLMIVLGFTGYWFKRFYINTQQINRLVADLQKDDEQKDEFLASSAQKLWSPMNKMITLGQSIYENPNNLLISEDKHNLKYLIDIGRSMSFTLNDILDFTRLKEGTLYLHTKNVNILGTVSGVFDMLRFITEGKQIQMTSSISRSFPHVVADENRLIQILFNLLHNAIKYTGAGFIEISARTEKNMAIIHIRDTGLGMDGDLQNRLFSPYEQGNVADEGIGIGLFVCKQLIELHGGTLQIQSIPHKGSDVMFTLPLAEESTVADEALCAYQAADSLPSESLHAEVPSTVHHFKILMVDDDPVNLRIMRSLFVSTEYDVTTVTTSEKAMELLPRHNWDLIIIDAMLPYISGYALIEFIREHYSVLELPILLLTARNYPEDVYTGFAHGANDYVSKPINSLELKVRARALIDLKYSIHQRLQLETAWLQAQIQPHFLFNTLNTIASLSTIDTDRMIDLMHHFGEYLRASFDVKNLQRVVPLQDELELVRSYLFIKQQRFEGLLKIEWDIDDNIHIKIPPISLQTLVENAIRHGILKQEGGGTVCIHIKDFPDYVAISVIDDGVGIDPSTLADLQSGNNPTTFGVGIRNTDLRLKRIYGQRLQIKSIPNEGTTITFHIPKND</sequence>
<dbReference type="InterPro" id="IPR003594">
    <property type="entry name" value="HATPase_dom"/>
</dbReference>
<feature type="transmembrane region" description="Helical" evidence="10">
    <location>
        <begin position="215"/>
        <end position="236"/>
    </location>
</feature>
<feature type="transmembrane region" description="Helical" evidence="10">
    <location>
        <begin position="12"/>
        <end position="34"/>
    </location>
</feature>
<evidence type="ECO:0000256" key="8">
    <source>
        <dbReference type="ARBA" id="ARBA00023012"/>
    </source>
</evidence>
<dbReference type="Pfam" id="PF00072">
    <property type="entry name" value="Response_reg"/>
    <property type="match status" value="1"/>
</dbReference>
<keyword evidence="14" id="KW-1185">Reference proteome</keyword>
<dbReference type="SUPFAM" id="SSF52172">
    <property type="entry name" value="CheY-like"/>
    <property type="match status" value="1"/>
</dbReference>
<dbReference type="EC" id="2.7.13.3" evidence="2"/>
<dbReference type="SMART" id="SM00448">
    <property type="entry name" value="REC"/>
    <property type="match status" value="1"/>
</dbReference>
<dbReference type="PROSITE" id="PS50110">
    <property type="entry name" value="RESPONSE_REGULATORY"/>
    <property type="match status" value="1"/>
</dbReference>
<evidence type="ECO:0000259" key="11">
    <source>
        <dbReference type="PROSITE" id="PS50109"/>
    </source>
</evidence>
<dbReference type="Pfam" id="PF06580">
    <property type="entry name" value="His_kinase"/>
    <property type="match status" value="1"/>
</dbReference>
<keyword evidence="7" id="KW-0067">ATP-binding</keyword>
<feature type="transmembrane region" description="Helical" evidence="10">
    <location>
        <begin position="282"/>
        <end position="300"/>
    </location>
</feature>
<feature type="domain" description="Histidine kinase" evidence="11">
    <location>
        <begin position="440"/>
        <end position="654"/>
    </location>
</feature>
<keyword evidence="10" id="KW-1133">Transmembrane helix</keyword>
<feature type="transmembrane region" description="Helical" evidence="10">
    <location>
        <begin position="243"/>
        <end position="262"/>
    </location>
</feature>
<protein>
    <recommendedName>
        <fullName evidence="2">histidine kinase</fullName>
        <ecNumber evidence="2">2.7.13.3</ecNumber>
    </recommendedName>
</protein>
<dbReference type="InterPro" id="IPR005467">
    <property type="entry name" value="His_kinase_dom"/>
</dbReference>
<dbReference type="Pfam" id="PF02518">
    <property type="entry name" value="HATPase_c"/>
    <property type="match status" value="2"/>
</dbReference>
<dbReference type="InterPro" id="IPR011006">
    <property type="entry name" value="CheY-like_superfamily"/>
</dbReference>
<keyword evidence="10" id="KW-0472">Membrane</keyword>
<dbReference type="PROSITE" id="PS50109">
    <property type="entry name" value="HIS_KIN"/>
    <property type="match status" value="1"/>
</dbReference>
<dbReference type="Gene3D" id="2.60.120.260">
    <property type="entry name" value="Galactose-binding domain-like"/>
    <property type="match status" value="1"/>
</dbReference>
<dbReference type="SMART" id="SM00387">
    <property type="entry name" value="HATPase_c"/>
    <property type="match status" value="2"/>
</dbReference>
<evidence type="ECO:0000313" key="13">
    <source>
        <dbReference type="EMBL" id="MET4561222.1"/>
    </source>
</evidence>
<evidence type="ECO:0000256" key="1">
    <source>
        <dbReference type="ARBA" id="ARBA00000085"/>
    </source>
</evidence>
<dbReference type="InterPro" id="IPR036097">
    <property type="entry name" value="HisK_dim/P_sf"/>
</dbReference>
<dbReference type="InterPro" id="IPR004358">
    <property type="entry name" value="Sig_transdc_His_kin-like_C"/>
</dbReference>
<keyword evidence="10" id="KW-0812">Transmembrane</keyword>
<proteinExistence type="predicted"/>
<dbReference type="RefSeq" id="WP_354471913.1">
    <property type="nucleotide sequence ID" value="NZ_JBEPSB010000009.1"/>
</dbReference>
<dbReference type="SUPFAM" id="SSF47384">
    <property type="entry name" value="Homodimeric domain of signal transducing histidine kinase"/>
    <property type="match status" value="1"/>
</dbReference>
<feature type="modified residue" description="4-aspartylphosphate" evidence="9">
    <location>
        <position position="738"/>
    </location>
</feature>
<dbReference type="InterPro" id="IPR001789">
    <property type="entry name" value="Sig_transdc_resp-reg_receiver"/>
</dbReference>
<comment type="catalytic activity">
    <reaction evidence="1">
        <text>ATP + protein L-histidine = ADP + protein N-phospho-L-histidine.</text>
        <dbReference type="EC" id="2.7.13.3"/>
    </reaction>
</comment>
<keyword evidence="8" id="KW-0902">Two-component regulatory system</keyword>
<dbReference type="Proteomes" id="UP001549363">
    <property type="component" value="Unassembled WGS sequence"/>
</dbReference>
<reference evidence="13 14" key="1">
    <citation type="submission" date="2024-06" db="EMBL/GenBank/DDBJ databases">
        <title>Sorghum-associated microbial communities from plants grown in Nebraska, USA.</title>
        <authorList>
            <person name="Schachtman D."/>
        </authorList>
    </citation>
    <scope>NUCLEOTIDE SEQUENCE [LARGE SCALE GENOMIC DNA]</scope>
    <source>
        <strain evidence="13 14">736</strain>
    </source>
</reference>
<evidence type="ECO:0000259" key="12">
    <source>
        <dbReference type="PROSITE" id="PS50110"/>
    </source>
</evidence>
<dbReference type="Gene3D" id="3.40.50.2300">
    <property type="match status" value="1"/>
</dbReference>
<dbReference type="Gene3D" id="1.10.287.130">
    <property type="match status" value="1"/>
</dbReference>
<evidence type="ECO:0000256" key="2">
    <source>
        <dbReference type="ARBA" id="ARBA00012438"/>
    </source>
</evidence>
<feature type="domain" description="Response regulatory" evidence="12">
    <location>
        <begin position="689"/>
        <end position="805"/>
    </location>
</feature>
<accession>A0ABV2PJV1</accession>
<dbReference type="Gene3D" id="3.30.565.10">
    <property type="entry name" value="Histidine kinase-like ATPase, C-terminal domain"/>
    <property type="match status" value="2"/>
</dbReference>
<evidence type="ECO:0000313" key="14">
    <source>
        <dbReference type="Proteomes" id="UP001549363"/>
    </source>
</evidence>
<evidence type="ECO:0000256" key="6">
    <source>
        <dbReference type="ARBA" id="ARBA00022777"/>
    </source>
</evidence>
<keyword evidence="3 9" id="KW-0597">Phosphoprotein</keyword>
<dbReference type="CDD" id="cd17574">
    <property type="entry name" value="REC_OmpR"/>
    <property type="match status" value="1"/>
</dbReference>
<name>A0ABV2PJV1_9BACI</name>
<evidence type="ECO:0000256" key="3">
    <source>
        <dbReference type="ARBA" id="ARBA00022553"/>
    </source>
</evidence>